<reference evidence="3 4" key="1">
    <citation type="submission" date="2020-08" db="EMBL/GenBank/DDBJ databases">
        <authorList>
            <person name="Koutsovoulos G."/>
            <person name="Danchin GJ E."/>
        </authorList>
    </citation>
    <scope>NUCLEOTIDE SEQUENCE [LARGE SCALE GENOMIC DNA]</scope>
</reference>
<gene>
    <name evidence="3" type="ORF">MENT_LOCUS51897</name>
</gene>
<dbReference type="SUPFAM" id="SSF50729">
    <property type="entry name" value="PH domain-like"/>
    <property type="match status" value="1"/>
</dbReference>
<feature type="compositionally biased region" description="Acidic residues" evidence="1">
    <location>
        <begin position="1434"/>
        <end position="1448"/>
    </location>
</feature>
<dbReference type="InterPro" id="IPR011993">
    <property type="entry name" value="PH-like_dom_sf"/>
</dbReference>
<feature type="region of interest" description="Disordered" evidence="1">
    <location>
        <begin position="1082"/>
        <end position="1166"/>
    </location>
</feature>
<feature type="region of interest" description="Disordered" evidence="1">
    <location>
        <begin position="360"/>
        <end position="397"/>
    </location>
</feature>
<dbReference type="Proteomes" id="UP000580250">
    <property type="component" value="Unassembled WGS sequence"/>
</dbReference>
<feature type="compositionally biased region" description="Low complexity" evidence="1">
    <location>
        <begin position="556"/>
        <end position="566"/>
    </location>
</feature>
<feature type="compositionally biased region" description="Low complexity" evidence="1">
    <location>
        <begin position="1416"/>
        <end position="1425"/>
    </location>
</feature>
<comment type="caution">
    <text evidence="3">The sequence shown here is derived from an EMBL/GenBank/DDBJ whole genome shotgun (WGS) entry which is preliminary data.</text>
</comment>
<feature type="region of interest" description="Disordered" evidence="1">
    <location>
        <begin position="894"/>
        <end position="975"/>
    </location>
</feature>
<accession>A0A6V7XH85</accession>
<proteinExistence type="predicted"/>
<protein>
    <recommendedName>
        <fullName evidence="2">PH domain-containing protein</fullName>
    </recommendedName>
</protein>
<feature type="region of interest" description="Disordered" evidence="1">
    <location>
        <begin position="304"/>
        <end position="325"/>
    </location>
</feature>
<dbReference type="EMBL" id="CAJEWN010001577">
    <property type="protein sequence ID" value="CAD2198572.1"/>
    <property type="molecule type" value="Genomic_DNA"/>
</dbReference>
<feature type="compositionally biased region" description="Polar residues" evidence="1">
    <location>
        <begin position="365"/>
        <end position="378"/>
    </location>
</feature>
<dbReference type="SMART" id="SM00233">
    <property type="entry name" value="PH"/>
    <property type="match status" value="1"/>
</dbReference>
<feature type="region of interest" description="Disordered" evidence="1">
    <location>
        <begin position="523"/>
        <end position="583"/>
    </location>
</feature>
<feature type="compositionally biased region" description="Low complexity" evidence="1">
    <location>
        <begin position="922"/>
        <end position="937"/>
    </location>
</feature>
<sequence>MALVSLSNTLMNGGCTTGSSNSSMLQEGDGVRKSGPIILLVGGKKRGQIAYAVLSERALELFNSEKSYRKKKVAKAIVDLSKCFNVSQQNCPKSRSSSVCLMMPDECFLFQGAESSNDTIEWYRVLLSAVISARALNLGRPVFANEFFECVWDVVIFSQQPKLKRSSQAPTNPEFVNCPNICAKLRDEMFLAGRGRLCFYPHTIIICKTGIEPAHSGLPKAGIPPFRTTDFVEISRHFIAQFGCVERYFLLRIGRSSPMGSCEVWVQCESDDHAAEINRKLQEIIQRETEKKQQALQAIRGQQQLNASPLPSSSSPSNPSTSNQYCMYSFASSSTTDSEITKEPLEIAEQQQQPILETISEDEQQPQNVTPSSSNNSVDGGRKRREHSSLSQAAREKRIELRECKAKVDSLEKEELEEKLRRKQQQAEWEVAQQRLLLPHYYQQNLNENSPQSLLRPNCLLGPSQNKRRGSAQMTAELCARSKSLSLEEQQALNFRSFGGQVGGRFWTMDKADSLLLLGAGYGPSMDPEETEDSGGTLRMVPCGDENNTGGGGDGSSAAPSRSSSSLNMGPPTSSQTKNCTPDDLLSTIKRKRSTNSAGHLIEAYVECHATVCDDDEEALVIPPDEVSDGGESSGTGVDACSSADDDAALSARRQQKQQKRRQSRKLILEMKTSVGDNVNNSLELDGGTEADQSCSCSSSVASSSAGGGGGERGRDDELVAATGRHSPLVSTNVSKHQRRQSNEHKKQQHLSKLNSNNNYCNNTNNSSTEYTLMDRVSCSSDSFSHLAVPQPWDRHNTCFCPEDICSYTSDSGDSCYSSMANGQLNPRAFSFSSSTSDARNHLLLHNHQHHQLGSNGRLLNTGIIPTHHCHQQPQQHPAAAKWTAAVMGGRNVFPFNNQQQQPPPPPSPRSHCAPSKASGISSQNQQEYSSSSSRFSMETSLITPLEEEEQQKQVKFADDEQLNNNDSSNILTTSSSLIQNRGDCSIGDDSLRKRAFSLGSKSWLTKPFRKLSSSHGNSSNIRQHNKSATSRSGSSSLFGSIHGDLCIVHESSSPGSINDNGNRLSLSSHRLCSISSCSTSAPSPPINVNCKNEENQQKQSQQQQLPLTSPIPNQQARSDSIGSSHSVTRSLPGGSGSIGANSVGNKQQRTRKKQSPSDEHLNNVNSLDEDLVELDFAQNSMICTTPSSASTSTVGVPPSFFGNRSAQCVATIPTSGLSRNSLRHNKSFNFLLIKRIFFRARTNSCDDYTCTDIYSVPSHYQHHNNSQQTQCRCGYTGGSHSALSSNCVGASSGGNTSLTRGSAGALNFHPQQCIRPSESFICSIRQQQRELQRTRQQQQQQKQRIRIKNSAFPLQEVQCFIAPSEKEKIDAMTARDTLSLRSQRSGSGSCSQHFETINECVGIQNNNDGITFRNSSSRGSASSAIETQPPSIGDDEEIIEEAENTAT</sequence>
<feature type="compositionally biased region" description="Polar residues" evidence="1">
    <location>
        <begin position="1139"/>
        <end position="1148"/>
    </location>
</feature>
<evidence type="ECO:0000313" key="3">
    <source>
        <dbReference type="EMBL" id="CAD2198572.1"/>
    </source>
</evidence>
<feature type="region of interest" description="Disordered" evidence="1">
    <location>
        <begin position="622"/>
        <end position="760"/>
    </location>
</feature>
<feature type="compositionally biased region" description="Polar residues" evidence="1">
    <location>
        <begin position="567"/>
        <end position="580"/>
    </location>
</feature>
<feature type="compositionally biased region" description="Polar residues" evidence="1">
    <location>
        <begin position="1106"/>
        <end position="1130"/>
    </location>
</feature>
<dbReference type="InterPro" id="IPR001849">
    <property type="entry name" value="PH_domain"/>
</dbReference>
<evidence type="ECO:0000256" key="1">
    <source>
        <dbReference type="SAM" id="MobiDB-lite"/>
    </source>
</evidence>
<name>A0A6V7XH85_MELEN</name>
<feature type="compositionally biased region" description="Low complexity" evidence="1">
    <location>
        <begin position="694"/>
        <end position="705"/>
    </location>
</feature>
<feature type="compositionally biased region" description="Low complexity" evidence="1">
    <location>
        <begin position="304"/>
        <end position="324"/>
    </location>
</feature>
<feature type="compositionally biased region" description="Polar residues" evidence="1">
    <location>
        <begin position="1012"/>
        <end position="1023"/>
    </location>
</feature>
<feature type="domain" description="PH" evidence="2">
    <location>
        <begin position="31"/>
        <end position="133"/>
    </location>
</feature>
<dbReference type="OrthoDB" id="946068at2759"/>
<feature type="compositionally biased region" description="Low complexity" evidence="1">
    <location>
        <begin position="963"/>
        <end position="975"/>
    </location>
</feature>
<evidence type="ECO:0000259" key="2">
    <source>
        <dbReference type="SMART" id="SM00233"/>
    </source>
</evidence>
<feature type="region of interest" description="Disordered" evidence="1">
    <location>
        <begin position="1412"/>
        <end position="1448"/>
    </location>
</feature>
<feature type="compositionally biased region" description="Basic residues" evidence="1">
    <location>
        <begin position="654"/>
        <end position="665"/>
    </location>
</feature>
<evidence type="ECO:0000313" key="4">
    <source>
        <dbReference type="Proteomes" id="UP000580250"/>
    </source>
</evidence>
<feature type="compositionally biased region" description="Low complexity" evidence="1">
    <location>
        <begin position="639"/>
        <end position="653"/>
    </location>
</feature>
<feature type="region of interest" description="Disordered" evidence="1">
    <location>
        <begin position="1009"/>
        <end position="1036"/>
    </location>
</feature>
<dbReference type="Gene3D" id="2.30.29.30">
    <property type="entry name" value="Pleckstrin-homology domain (PH domain)/Phosphotyrosine-binding domain (PTB)"/>
    <property type="match status" value="2"/>
</dbReference>
<organism evidence="3 4">
    <name type="scientific">Meloidogyne enterolobii</name>
    <name type="common">Root-knot nematode worm</name>
    <name type="synonym">Meloidogyne mayaguensis</name>
    <dbReference type="NCBI Taxonomy" id="390850"/>
    <lineage>
        <taxon>Eukaryota</taxon>
        <taxon>Metazoa</taxon>
        <taxon>Ecdysozoa</taxon>
        <taxon>Nematoda</taxon>
        <taxon>Chromadorea</taxon>
        <taxon>Rhabditida</taxon>
        <taxon>Tylenchina</taxon>
        <taxon>Tylenchomorpha</taxon>
        <taxon>Tylenchoidea</taxon>
        <taxon>Meloidogynidae</taxon>
        <taxon>Meloidogyninae</taxon>
        <taxon>Meloidogyne</taxon>
    </lineage>
</organism>